<dbReference type="AlphaFoldDB" id="A0A9J5ZE75"/>
<gene>
    <name evidence="1" type="ORF">H5410_021520</name>
</gene>
<organism evidence="1 2">
    <name type="scientific">Solanum commersonii</name>
    <name type="common">Commerson's wild potato</name>
    <name type="synonym">Commerson's nightshade</name>
    <dbReference type="NCBI Taxonomy" id="4109"/>
    <lineage>
        <taxon>Eukaryota</taxon>
        <taxon>Viridiplantae</taxon>
        <taxon>Streptophyta</taxon>
        <taxon>Embryophyta</taxon>
        <taxon>Tracheophyta</taxon>
        <taxon>Spermatophyta</taxon>
        <taxon>Magnoliopsida</taxon>
        <taxon>eudicotyledons</taxon>
        <taxon>Gunneridae</taxon>
        <taxon>Pentapetalae</taxon>
        <taxon>asterids</taxon>
        <taxon>lamiids</taxon>
        <taxon>Solanales</taxon>
        <taxon>Solanaceae</taxon>
        <taxon>Solanoideae</taxon>
        <taxon>Solaneae</taxon>
        <taxon>Solanum</taxon>
    </lineage>
</organism>
<comment type="caution">
    <text evidence="1">The sequence shown here is derived from an EMBL/GenBank/DDBJ whole genome shotgun (WGS) entry which is preliminary data.</text>
</comment>
<reference evidence="1 2" key="1">
    <citation type="submission" date="2020-09" db="EMBL/GenBank/DDBJ databases">
        <title>De no assembly of potato wild relative species, Solanum commersonii.</title>
        <authorList>
            <person name="Cho K."/>
        </authorList>
    </citation>
    <scope>NUCLEOTIDE SEQUENCE [LARGE SCALE GENOMIC DNA]</scope>
    <source>
        <strain evidence="1">LZ3.2</strain>
        <tissue evidence="1">Leaf</tissue>
    </source>
</reference>
<keyword evidence="2" id="KW-1185">Reference proteome</keyword>
<name>A0A9J5ZE75_SOLCO</name>
<feature type="non-terminal residue" evidence="1">
    <location>
        <position position="183"/>
    </location>
</feature>
<evidence type="ECO:0000313" key="1">
    <source>
        <dbReference type="EMBL" id="KAG5610239.1"/>
    </source>
</evidence>
<proteinExistence type="predicted"/>
<sequence length="183" mass="19864">MVPKEVVIPNQASGHSASRLEATIPGIIKRAFVALTPLRASIDSLTAIVEVCERGQGVTDVVITLKADITGLRKDVDQLKSTTFTSVFWMVQIPDYPSTDISPCYVAPPTTTGDEIRADVKSEAETDGEYLGVREEAFYEDLVDLEGTTYRTARQASLRNTSMMSSSGAKDYVIPGTDPQNES</sequence>
<dbReference type="OrthoDB" id="1327523at2759"/>
<accession>A0A9J5ZE75</accession>
<dbReference type="Proteomes" id="UP000824120">
    <property type="component" value="Chromosome 4"/>
</dbReference>
<protein>
    <recommendedName>
        <fullName evidence="3">Polyprotein protein</fullName>
    </recommendedName>
</protein>
<dbReference type="EMBL" id="JACXVP010000004">
    <property type="protein sequence ID" value="KAG5610239.1"/>
    <property type="molecule type" value="Genomic_DNA"/>
</dbReference>
<evidence type="ECO:0000313" key="2">
    <source>
        <dbReference type="Proteomes" id="UP000824120"/>
    </source>
</evidence>
<evidence type="ECO:0008006" key="3">
    <source>
        <dbReference type="Google" id="ProtNLM"/>
    </source>
</evidence>